<dbReference type="EMBL" id="AFWF01000088">
    <property type="protein sequence ID" value="EGU43271.1"/>
    <property type="molecule type" value="Genomic_DNA"/>
</dbReference>
<reference evidence="1 2" key="1">
    <citation type="journal article" date="2012" name="Int. J. Syst. Evol. Microbiol.">
        <title>Vibrio caribbeanicus sp. nov., isolated from the marine sponge Scleritoderma cyanea.</title>
        <authorList>
            <person name="Hoffmann M."/>
            <person name="Monday S.R."/>
            <person name="Allard M.W."/>
            <person name="Strain E.A."/>
            <person name="Whittaker P."/>
            <person name="Naum M."/>
            <person name="McCarthy P.J."/>
            <person name="Lopez J.V."/>
            <person name="Fischer M."/>
            <person name="Brown E.W."/>
        </authorList>
    </citation>
    <scope>NUCLEOTIDE SEQUENCE [LARGE SCALE GENOMIC DNA]</scope>
    <source>
        <strain evidence="1 2">ATCC 700023</strain>
    </source>
</reference>
<sequence length="48" mass="5329">KTNWQRVLNNGKSVLLGSLSSSVLPQLSVFVHFDCEEGRSFFNSSLSL</sequence>
<comment type="caution">
    <text evidence="1">The sequence shown here is derived from an EMBL/GenBank/DDBJ whole genome shotgun (WGS) entry which is preliminary data.</text>
</comment>
<accession>F9S0J5</accession>
<keyword evidence="2" id="KW-1185">Reference proteome</keyword>
<evidence type="ECO:0000313" key="2">
    <source>
        <dbReference type="Proteomes" id="UP000004605"/>
    </source>
</evidence>
<name>F9S0J5_9VIBR</name>
<proteinExistence type="predicted"/>
<gene>
    <name evidence="1" type="ORF">VII00023_03848</name>
</gene>
<dbReference type="AlphaFoldDB" id="F9S0J5"/>
<evidence type="ECO:0000313" key="1">
    <source>
        <dbReference type="EMBL" id="EGU43271.1"/>
    </source>
</evidence>
<dbReference type="Proteomes" id="UP000004605">
    <property type="component" value="Unassembled WGS sequence"/>
</dbReference>
<protein>
    <submittedName>
        <fullName evidence="1">Uncharacterized protein</fullName>
    </submittedName>
</protein>
<feature type="non-terminal residue" evidence="1">
    <location>
        <position position="1"/>
    </location>
</feature>
<organism evidence="1 2">
    <name type="scientific">Vibrio ichthyoenteri ATCC 700023</name>
    <dbReference type="NCBI Taxonomy" id="870968"/>
    <lineage>
        <taxon>Bacteria</taxon>
        <taxon>Pseudomonadati</taxon>
        <taxon>Pseudomonadota</taxon>
        <taxon>Gammaproteobacteria</taxon>
        <taxon>Vibrionales</taxon>
        <taxon>Vibrionaceae</taxon>
        <taxon>Vibrio</taxon>
    </lineage>
</organism>